<dbReference type="OMA" id="REGACAY"/>
<evidence type="ECO:0000313" key="1">
    <source>
        <dbReference type="EMBL" id="KZF24836.1"/>
    </source>
</evidence>
<name>A0A161TR06_XYLHT</name>
<dbReference type="EMBL" id="KV407455">
    <property type="protein sequence ID" value="KZF24836.1"/>
    <property type="molecule type" value="Genomic_DNA"/>
</dbReference>
<dbReference type="OrthoDB" id="5336565at2759"/>
<dbReference type="RefSeq" id="XP_018190391.1">
    <property type="nucleotide sequence ID" value="XM_018334684.1"/>
</dbReference>
<evidence type="ECO:0000313" key="2">
    <source>
        <dbReference type="Proteomes" id="UP000076632"/>
    </source>
</evidence>
<dbReference type="AlphaFoldDB" id="A0A161TR06"/>
<reference evidence="1 2" key="1">
    <citation type="journal article" date="2016" name="Fungal Biol.">
        <title>The genome of Xylona heveae provides a window into fungal endophytism.</title>
        <authorList>
            <person name="Gazis R."/>
            <person name="Kuo A."/>
            <person name="Riley R."/>
            <person name="LaButti K."/>
            <person name="Lipzen A."/>
            <person name="Lin J."/>
            <person name="Amirebrahimi M."/>
            <person name="Hesse C.N."/>
            <person name="Spatafora J.W."/>
            <person name="Henrissat B."/>
            <person name="Hainaut M."/>
            <person name="Grigoriev I.V."/>
            <person name="Hibbett D.S."/>
        </authorList>
    </citation>
    <scope>NUCLEOTIDE SEQUENCE [LARGE SCALE GENOMIC DNA]</scope>
    <source>
        <strain evidence="1 2">TC161</strain>
    </source>
</reference>
<proteinExistence type="predicted"/>
<dbReference type="Proteomes" id="UP000076632">
    <property type="component" value="Unassembled WGS sequence"/>
</dbReference>
<accession>A0A161TR06</accession>
<organism evidence="1 2">
    <name type="scientific">Xylona heveae (strain CBS 132557 / TC161)</name>
    <dbReference type="NCBI Taxonomy" id="1328760"/>
    <lineage>
        <taxon>Eukaryota</taxon>
        <taxon>Fungi</taxon>
        <taxon>Dikarya</taxon>
        <taxon>Ascomycota</taxon>
        <taxon>Pezizomycotina</taxon>
        <taxon>Xylonomycetes</taxon>
        <taxon>Xylonales</taxon>
        <taxon>Xylonaceae</taxon>
        <taxon>Xylona</taxon>
    </lineage>
</organism>
<dbReference type="InParanoid" id="A0A161TR06"/>
<sequence>MTAVSEASTAYDTDYRQALIEGGIYPPFYFRGDDPRKQMPANWDDIKVRLKVRRPSLSETRFTEEDFDDFRCAVTDASKERMVTTKVIPKITGREDDRLNGAGSRFSNLDRLTDLALASASPDSYYGARPEQLDKQVRARLSKLVVPTTQADLPIVPNFFLEVKGPDGSDRVALNQAVYNEALGARAIHSLQQHDREDIVWDRKAYTISCTYAREQLKMFTVHILPPESEGKRPQYVTHLLCQLNLMHSIEAFREGASMYRNARDWAKEIRDKAIDAANQRVDPP</sequence>
<gene>
    <name evidence="1" type="ORF">L228DRAFT_265348</name>
</gene>
<keyword evidence="2" id="KW-1185">Reference proteome</keyword>
<protein>
    <submittedName>
        <fullName evidence="1">Uncharacterized protein</fullName>
    </submittedName>
</protein>
<dbReference type="GeneID" id="28899821"/>
<dbReference type="STRING" id="1328760.A0A161TR06"/>